<dbReference type="Proteomes" id="UP000254771">
    <property type="component" value="Unassembled WGS sequence"/>
</dbReference>
<keyword evidence="2" id="KW-1185">Reference proteome</keyword>
<dbReference type="CDD" id="cd05483">
    <property type="entry name" value="retropepsin_like_bacteria"/>
    <property type="match status" value="1"/>
</dbReference>
<sequence length="214" mass="23512">MRRRLALLLIAILFPVAAIAVDRITIEALFSNKAMVTIDGTRRLLKLDQPSPEGVVLIDADSREAVIEVDGERQIYRLGSHVSSQFSKPERTTARIQRDLNNSYSTVGSINGRNVHFLVDTGASAVALNSGVAKRLGIPYKLDGKRISVSTASGITPAYEVILDRVQVGDIRLNQVRGFVIEGESPRRVLLGMSFLSRVKMEDQGAVLLLHSKY</sequence>
<dbReference type="InterPro" id="IPR034122">
    <property type="entry name" value="Retropepsin-like_bacterial"/>
</dbReference>
<name>A0A370DFH1_9GAMM</name>
<reference evidence="1 2" key="1">
    <citation type="journal article" date="2018" name="ISME J.">
        <title>Endosymbiont genomes yield clues of tubeworm success.</title>
        <authorList>
            <person name="Li Y."/>
            <person name="Liles M.R."/>
            <person name="Halanych K.M."/>
        </authorList>
    </citation>
    <scope>NUCLEOTIDE SEQUENCE [LARGE SCALE GENOMIC DNA]</scope>
    <source>
        <strain evidence="1">A1462</strain>
    </source>
</reference>
<dbReference type="Pfam" id="PF13975">
    <property type="entry name" value="gag-asp_proteas"/>
    <property type="match status" value="1"/>
</dbReference>
<dbReference type="GO" id="GO:0006508">
    <property type="term" value="P:proteolysis"/>
    <property type="evidence" value="ECO:0007669"/>
    <property type="project" value="UniProtKB-KW"/>
</dbReference>
<dbReference type="InterPro" id="IPR021109">
    <property type="entry name" value="Peptidase_aspartic_dom_sf"/>
</dbReference>
<evidence type="ECO:0000313" key="1">
    <source>
        <dbReference type="EMBL" id="RDH83668.1"/>
    </source>
</evidence>
<dbReference type="SUPFAM" id="SSF50630">
    <property type="entry name" value="Acid proteases"/>
    <property type="match status" value="1"/>
</dbReference>
<dbReference type="NCBIfam" id="TIGR02281">
    <property type="entry name" value="clan_AA_DTGA"/>
    <property type="match status" value="1"/>
</dbReference>
<accession>A0A370DFH1</accession>
<protein>
    <submittedName>
        <fullName evidence="1">TIGR02281 family clan AA aspartic protease</fullName>
    </submittedName>
</protein>
<dbReference type="GO" id="GO:0004190">
    <property type="term" value="F:aspartic-type endopeptidase activity"/>
    <property type="evidence" value="ECO:0007669"/>
    <property type="project" value="InterPro"/>
</dbReference>
<dbReference type="InterPro" id="IPR011969">
    <property type="entry name" value="Clan_AA_Asp_peptidase_C"/>
</dbReference>
<dbReference type="PROSITE" id="PS00141">
    <property type="entry name" value="ASP_PROTEASE"/>
    <property type="match status" value="1"/>
</dbReference>
<dbReference type="AlphaFoldDB" id="A0A370DFH1"/>
<gene>
    <name evidence="1" type="ORF">DIZ78_13515</name>
</gene>
<dbReference type="Gene3D" id="2.40.70.10">
    <property type="entry name" value="Acid Proteases"/>
    <property type="match status" value="1"/>
</dbReference>
<keyword evidence="1" id="KW-0378">Hydrolase</keyword>
<proteinExistence type="predicted"/>
<organism evidence="1 2">
    <name type="scientific">endosymbiont of Escarpia spicata</name>
    <dbReference type="NCBI Taxonomy" id="2200908"/>
    <lineage>
        <taxon>Bacteria</taxon>
        <taxon>Pseudomonadati</taxon>
        <taxon>Pseudomonadota</taxon>
        <taxon>Gammaproteobacteria</taxon>
        <taxon>sulfur-oxidizing symbionts</taxon>
    </lineage>
</organism>
<dbReference type="InterPro" id="IPR001969">
    <property type="entry name" value="Aspartic_peptidase_AS"/>
</dbReference>
<comment type="caution">
    <text evidence="1">The sequence shown here is derived from an EMBL/GenBank/DDBJ whole genome shotgun (WGS) entry which is preliminary data.</text>
</comment>
<evidence type="ECO:0000313" key="2">
    <source>
        <dbReference type="Proteomes" id="UP000254771"/>
    </source>
</evidence>
<keyword evidence="1" id="KW-0645">Protease</keyword>
<dbReference type="EMBL" id="QFXE01000018">
    <property type="protein sequence ID" value="RDH83668.1"/>
    <property type="molecule type" value="Genomic_DNA"/>
</dbReference>